<sequence length="128" mass="14069">MAFFKSAARPNAEEKRPPRHFRAIVFSLPSPLLPPKLEQLTRSGTSVCSGAAPGPLADNQLLPSHQQFILQKICILQTHQGHGGLTVLEWKGRVPSLLCLSLSLLGGLTMPEWKGRVPLTRSHCERIT</sequence>
<keyword evidence="2" id="KW-1185">Reference proteome</keyword>
<reference evidence="1 2" key="1">
    <citation type="journal article" date="2019" name="Commun. Biol.">
        <title>The bagworm genome reveals a unique fibroin gene that provides high tensile strength.</title>
        <authorList>
            <person name="Kono N."/>
            <person name="Nakamura H."/>
            <person name="Ohtoshi R."/>
            <person name="Tomita M."/>
            <person name="Numata K."/>
            <person name="Arakawa K."/>
        </authorList>
    </citation>
    <scope>NUCLEOTIDE SEQUENCE [LARGE SCALE GENOMIC DNA]</scope>
</reference>
<dbReference type="OrthoDB" id="16066at2759"/>
<evidence type="ECO:0000313" key="2">
    <source>
        <dbReference type="Proteomes" id="UP000299102"/>
    </source>
</evidence>
<dbReference type="AlphaFoldDB" id="A0A4C1YHH0"/>
<name>A0A4C1YHH0_EUMVA</name>
<accession>A0A4C1YHH0</accession>
<dbReference type="Proteomes" id="UP000299102">
    <property type="component" value="Unassembled WGS sequence"/>
</dbReference>
<gene>
    <name evidence="1" type="ORF">EVAR_44508_1</name>
</gene>
<evidence type="ECO:0000313" key="1">
    <source>
        <dbReference type="EMBL" id="GBP74444.1"/>
    </source>
</evidence>
<organism evidence="1 2">
    <name type="scientific">Eumeta variegata</name>
    <name type="common">Bagworm moth</name>
    <name type="synonym">Eumeta japonica</name>
    <dbReference type="NCBI Taxonomy" id="151549"/>
    <lineage>
        <taxon>Eukaryota</taxon>
        <taxon>Metazoa</taxon>
        <taxon>Ecdysozoa</taxon>
        <taxon>Arthropoda</taxon>
        <taxon>Hexapoda</taxon>
        <taxon>Insecta</taxon>
        <taxon>Pterygota</taxon>
        <taxon>Neoptera</taxon>
        <taxon>Endopterygota</taxon>
        <taxon>Lepidoptera</taxon>
        <taxon>Glossata</taxon>
        <taxon>Ditrysia</taxon>
        <taxon>Tineoidea</taxon>
        <taxon>Psychidae</taxon>
        <taxon>Oiketicinae</taxon>
        <taxon>Eumeta</taxon>
    </lineage>
</organism>
<comment type="caution">
    <text evidence="1">The sequence shown here is derived from an EMBL/GenBank/DDBJ whole genome shotgun (WGS) entry which is preliminary data.</text>
</comment>
<proteinExistence type="predicted"/>
<protein>
    <submittedName>
        <fullName evidence="1">Uncharacterized protein</fullName>
    </submittedName>
</protein>
<dbReference type="EMBL" id="BGZK01001208">
    <property type="protein sequence ID" value="GBP74444.1"/>
    <property type="molecule type" value="Genomic_DNA"/>
</dbReference>